<comment type="similarity">
    <text evidence="1">Belongs to the RelE toxin family.</text>
</comment>
<sequence length="96" mass="10775">MKLRYTLAALAELDEVLGDIALQSPKGAKRIQARLHAVINLLLEHPLSGVATDERPMRRIVVRPYPYLIYYEPSADEIVIVGIRHGARDPSTMPDK</sequence>
<evidence type="ECO:0000256" key="1">
    <source>
        <dbReference type="ARBA" id="ARBA00006226"/>
    </source>
</evidence>
<dbReference type="Gene3D" id="3.30.2310.20">
    <property type="entry name" value="RelE-like"/>
    <property type="match status" value="1"/>
</dbReference>
<dbReference type="InterPro" id="IPR007712">
    <property type="entry name" value="RelE/ParE_toxin"/>
</dbReference>
<organism evidence="3 4">
    <name type="scientific">Mesorhizobium hawassense</name>
    <dbReference type="NCBI Taxonomy" id="1209954"/>
    <lineage>
        <taxon>Bacteria</taxon>
        <taxon>Pseudomonadati</taxon>
        <taxon>Pseudomonadota</taxon>
        <taxon>Alphaproteobacteria</taxon>
        <taxon>Hyphomicrobiales</taxon>
        <taxon>Phyllobacteriaceae</taxon>
        <taxon>Mesorhizobium</taxon>
    </lineage>
</organism>
<accession>A0A330HNZ0</accession>
<dbReference type="RefSeq" id="WP_095815491.1">
    <property type="nucleotide sequence ID" value="NZ_QMBP01000009.1"/>
</dbReference>
<reference evidence="3 4" key="2">
    <citation type="submission" date="2018-07" db="EMBL/GenBank/DDBJ databases">
        <title>Diversity of Mesorhizobium strains in Brazil.</title>
        <authorList>
            <person name="Helene L.C.F."/>
            <person name="Dall'Agnol R."/>
            <person name="Delamuta J.R.M."/>
            <person name="Hungria M."/>
        </authorList>
    </citation>
    <scope>NUCLEOTIDE SEQUENCE [LARGE SCALE GENOMIC DNA]</scope>
    <source>
        <strain evidence="3 4">AC99b</strain>
    </source>
</reference>
<dbReference type="OrthoDB" id="595470at2"/>
<proteinExistence type="inferred from homology"/>
<protein>
    <submittedName>
        <fullName evidence="3">Type II toxin-antitoxin system RelE/ParE family toxin</fullName>
    </submittedName>
</protein>
<gene>
    <name evidence="3" type="ORF">DPM33_20300</name>
</gene>
<name>A0A330HNZ0_9HYPH</name>
<reference evidence="4" key="1">
    <citation type="submission" date="2018-06" db="EMBL/GenBank/DDBJ databases">
        <authorList>
            <person name="Helene L.C."/>
            <person name="Dall'Agnol R."/>
            <person name="Delamuta J.R."/>
            <person name="Hungria M."/>
        </authorList>
    </citation>
    <scope>NUCLEOTIDE SEQUENCE [LARGE SCALE GENOMIC DNA]</scope>
    <source>
        <strain evidence="4">AC99b</strain>
    </source>
</reference>
<dbReference type="AlphaFoldDB" id="A0A330HNZ0"/>
<dbReference type="PANTHER" id="PTHR33755">
    <property type="entry name" value="TOXIN PARE1-RELATED"/>
    <property type="match status" value="1"/>
</dbReference>
<evidence type="ECO:0000313" key="3">
    <source>
        <dbReference type="EMBL" id="RAZ89282.1"/>
    </source>
</evidence>
<dbReference type="InterPro" id="IPR035093">
    <property type="entry name" value="RelE/ParE_toxin_dom_sf"/>
</dbReference>
<dbReference type="Proteomes" id="UP000251558">
    <property type="component" value="Unassembled WGS sequence"/>
</dbReference>
<evidence type="ECO:0000313" key="4">
    <source>
        <dbReference type="Proteomes" id="UP000251558"/>
    </source>
</evidence>
<keyword evidence="4" id="KW-1185">Reference proteome</keyword>
<dbReference type="PANTHER" id="PTHR33755:SF8">
    <property type="entry name" value="TOXIN PARE2"/>
    <property type="match status" value="1"/>
</dbReference>
<dbReference type="InterPro" id="IPR051803">
    <property type="entry name" value="TA_system_RelE-like_toxin"/>
</dbReference>
<keyword evidence="2" id="KW-1277">Toxin-antitoxin system</keyword>
<dbReference type="EMBL" id="QMBP01000009">
    <property type="protein sequence ID" value="RAZ89282.1"/>
    <property type="molecule type" value="Genomic_DNA"/>
</dbReference>
<comment type="caution">
    <text evidence="3">The sequence shown here is derived from an EMBL/GenBank/DDBJ whole genome shotgun (WGS) entry which is preliminary data.</text>
</comment>
<evidence type="ECO:0000256" key="2">
    <source>
        <dbReference type="ARBA" id="ARBA00022649"/>
    </source>
</evidence>
<dbReference type="Pfam" id="PF05016">
    <property type="entry name" value="ParE_toxin"/>
    <property type="match status" value="1"/>
</dbReference>